<protein>
    <submittedName>
        <fullName evidence="2">Uncharacterized protein</fullName>
    </submittedName>
</protein>
<name>A0A0A9F060_ARUDO</name>
<feature type="compositionally biased region" description="Polar residues" evidence="1">
    <location>
        <begin position="1"/>
        <end position="10"/>
    </location>
</feature>
<dbReference type="EMBL" id="GBRH01191471">
    <property type="protein sequence ID" value="JAE06425.1"/>
    <property type="molecule type" value="Transcribed_RNA"/>
</dbReference>
<evidence type="ECO:0000256" key="1">
    <source>
        <dbReference type="SAM" id="MobiDB-lite"/>
    </source>
</evidence>
<evidence type="ECO:0000313" key="2">
    <source>
        <dbReference type="EMBL" id="JAE06425.1"/>
    </source>
</evidence>
<feature type="compositionally biased region" description="Basic and acidic residues" evidence="1">
    <location>
        <begin position="12"/>
        <end position="22"/>
    </location>
</feature>
<reference evidence="2" key="2">
    <citation type="journal article" date="2015" name="Data Brief">
        <title>Shoot transcriptome of the giant reed, Arundo donax.</title>
        <authorList>
            <person name="Barrero R.A."/>
            <person name="Guerrero F.D."/>
            <person name="Moolhuijzen P."/>
            <person name="Goolsby J.A."/>
            <person name="Tidwell J."/>
            <person name="Bellgard S.E."/>
            <person name="Bellgard M.I."/>
        </authorList>
    </citation>
    <scope>NUCLEOTIDE SEQUENCE</scope>
    <source>
        <tissue evidence="2">Shoot tissue taken approximately 20 cm above the soil surface</tissue>
    </source>
</reference>
<reference evidence="2" key="1">
    <citation type="submission" date="2014-09" db="EMBL/GenBank/DDBJ databases">
        <authorList>
            <person name="Magalhaes I.L.F."/>
            <person name="Oliveira U."/>
            <person name="Santos F.R."/>
            <person name="Vidigal T.H.D.A."/>
            <person name="Brescovit A.D."/>
            <person name="Santos A.J."/>
        </authorList>
    </citation>
    <scope>NUCLEOTIDE SEQUENCE</scope>
    <source>
        <tissue evidence="2">Shoot tissue taken approximately 20 cm above the soil surface</tissue>
    </source>
</reference>
<proteinExistence type="predicted"/>
<organism evidence="2">
    <name type="scientific">Arundo donax</name>
    <name type="common">Giant reed</name>
    <name type="synonym">Donax arundinaceus</name>
    <dbReference type="NCBI Taxonomy" id="35708"/>
    <lineage>
        <taxon>Eukaryota</taxon>
        <taxon>Viridiplantae</taxon>
        <taxon>Streptophyta</taxon>
        <taxon>Embryophyta</taxon>
        <taxon>Tracheophyta</taxon>
        <taxon>Spermatophyta</taxon>
        <taxon>Magnoliopsida</taxon>
        <taxon>Liliopsida</taxon>
        <taxon>Poales</taxon>
        <taxon>Poaceae</taxon>
        <taxon>PACMAD clade</taxon>
        <taxon>Arundinoideae</taxon>
        <taxon>Arundineae</taxon>
        <taxon>Arundo</taxon>
    </lineage>
</organism>
<feature type="region of interest" description="Disordered" evidence="1">
    <location>
        <begin position="1"/>
        <end position="22"/>
    </location>
</feature>
<dbReference type="AlphaFoldDB" id="A0A0A9F060"/>
<accession>A0A0A9F060</accession>
<sequence>MHSESTSVNEFMTKHAALDTLK</sequence>